<protein>
    <recommendedName>
        <fullName evidence="2">CREG-like beta-barrel domain-containing protein</fullName>
    </recommendedName>
</protein>
<dbReference type="PANTHER" id="PTHR13343">
    <property type="entry name" value="CREG1 PROTEIN"/>
    <property type="match status" value="1"/>
</dbReference>
<dbReference type="EMBL" id="CM008973">
    <property type="protein sequence ID" value="PNW75276.1"/>
    <property type="molecule type" value="Genomic_DNA"/>
</dbReference>
<evidence type="ECO:0000256" key="1">
    <source>
        <dbReference type="SAM" id="MobiDB-lite"/>
    </source>
</evidence>
<dbReference type="InParanoid" id="A8J605"/>
<dbReference type="Proteomes" id="UP000006906">
    <property type="component" value="Chromosome 12"/>
</dbReference>
<evidence type="ECO:0000259" key="2">
    <source>
        <dbReference type="Pfam" id="PF13883"/>
    </source>
</evidence>
<dbReference type="OMA" id="QMPGWTG"/>
<dbReference type="Gramene" id="PNW75276">
    <property type="protein sequence ID" value="PNW75276"/>
    <property type="gene ID" value="CHLRE_12g520200v5"/>
</dbReference>
<dbReference type="eggNOG" id="ENOG502QQRH">
    <property type="taxonomic scope" value="Eukaryota"/>
</dbReference>
<feature type="compositionally biased region" description="Low complexity" evidence="1">
    <location>
        <begin position="51"/>
        <end position="65"/>
    </location>
</feature>
<dbReference type="FunCoup" id="A8J605">
    <property type="interactions" value="782"/>
</dbReference>
<dbReference type="AlphaFoldDB" id="A8J605"/>
<dbReference type="InterPro" id="IPR012349">
    <property type="entry name" value="Split_barrel_FMN-bd"/>
</dbReference>
<organism evidence="3 4">
    <name type="scientific">Chlamydomonas reinhardtii</name>
    <name type="common">Chlamydomonas smithii</name>
    <dbReference type="NCBI Taxonomy" id="3055"/>
    <lineage>
        <taxon>Eukaryota</taxon>
        <taxon>Viridiplantae</taxon>
        <taxon>Chlorophyta</taxon>
        <taxon>core chlorophytes</taxon>
        <taxon>Chlorophyceae</taxon>
        <taxon>CS clade</taxon>
        <taxon>Chlamydomonadales</taxon>
        <taxon>Chlamydomonadaceae</taxon>
        <taxon>Chlamydomonas</taxon>
    </lineage>
</organism>
<dbReference type="PaxDb" id="3055-EDP00622"/>
<evidence type="ECO:0000313" key="3">
    <source>
        <dbReference type="EMBL" id="PNW75276.1"/>
    </source>
</evidence>
<dbReference type="Pfam" id="PF13883">
    <property type="entry name" value="CREG_beta-barrel"/>
    <property type="match status" value="1"/>
</dbReference>
<sequence>MQVQQLLRHTAGAQPSSCGRAPLSLRQPPPRPCLRARSAAADGPQPQKQDGSAAGKPSASKPAESLNLAYESDKPKAASHSSSSKVIMESPVKTTGLHRAPLSGGVKTATKRYELPSPPVAVRNLVEHARFGHLCTMMSGMHHRRAGYPFGTLVDFASDGAGYPVFCLSPLAIHSRNLIEEPRCSLVVQMPGWTGLANARVTIFGDVYQLPADLQDSAREIFIAKHSNERKERWVSGNFVYFRMNRIVDIYFVGGFGTVQWIAPDEYLASTPDEIVLNNPNNILTVLNEQFAPVLRAKLGTAARPLDELMFISIDASGVDIRARTGPEFSVERIGFPTKVTNLTQVMNAMRQVVTDMSRTTTPAASADTL</sequence>
<dbReference type="RefSeq" id="XP_001696930.1">
    <property type="nucleotide sequence ID" value="XM_001696878.2"/>
</dbReference>
<evidence type="ECO:0000313" key="4">
    <source>
        <dbReference type="Proteomes" id="UP000006906"/>
    </source>
</evidence>
<feature type="compositionally biased region" description="Polar residues" evidence="1">
    <location>
        <begin position="1"/>
        <end position="17"/>
    </location>
</feature>
<dbReference type="GO" id="GO:0005737">
    <property type="term" value="C:cytoplasm"/>
    <property type="evidence" value="ECO:0007669"/>
    <property type="project" value="UniProtKB-ARBA"/>
</dbReference>
<dbReference type="KEGG" id="cre:CHLRE_12g520200v5"/>
<dbReference type="SUPFAM" id="SSF50475">
    <property type="entry name" value="FMN-binding split barrel"/>
    <property type="match status" value="1"/>
</dbReference>
<name>A8J605_CHLRE</name>
<proteinExistence type="predicted"/>
<dbReference type="InterPro" id="IPR055343">
    <property type="entry name" value="CREG_beta-barrel"/>
</dbReference>
<dbReference type="Gene3D" id="2.30.110.10">
    <property type="entry name" value="Electron Transport, Fmn-binding Protein, Chain A"/>
    <property type="match status" value="1"/>
</dbReference>
<dbReference type="PANTHER" id="PTHR13343:SF29">
    <property type="entry name" value="PYRIDOXAMINE 5'-PHOSPHATE OXIDASE FAMILY PROTEIN"/>
    <property type="match status" value="1"/>
</dbReference>
<dbReference type="ProMEX" id="A8J605"/>
<dbReference type="OrthoDB" id="2138282at2759"/>
<feature type="domain" description="CREG-like beta-barrel" evidence="2">
    <location>
        <begin position="122"/>
        <end position="268"/>
    </location>
</feature>
<feature type="region of interest" description="Disordered" evidence="1">
    <location>
        <begin position="1"/>
        <end position="105"/>
    </location>
</feature>
<dbReference type="HOGENOM" id="CLU_053419_3_0_1"/>
<gene>
    <name evidence="3" type="ORF">CHLRE_12g520200v5</name>
</gene>
<keyword evidence="4" id="KW-1185">Reference proteome</keyword>
<accession>A8J605</accession>
<reference evidence="3 4" key="1">
    <citation type="journal article" date="2007" name="Science">
        <title>The Chlamydomonas genome reveals the evolution of key animal and plant functions.</title>
        <authorList>
            <person name="Merchant S.S."/>
            <person name="Prochnik S.E."/>
            <person name="Vallon O."/>
            <person name="Harris E.H."/>
            <person name="Karpowicz S.J."/>
            <person name="Witman G.B."/>
            <person name="Terry A."/>
            <person name="Salamov A."/>
            <person name="Fritz-Laylin L.K."/>
            <person name="Marechal-Drouard L."/>
            <person name="Marshall W.F."/>
            <person name="Qu L.H."/>
            <person name="Nelson D.R."/>
            <person name="Sanderfoot A.A."/>
            <person name="Spalding M.H."/>
            <person name="Kapitonov V.V."/>
            <person name="Ren Q."/>
            <person name="Ferris P."/>
            <person name="Lindquist E."/>
            <person name="Shapiro H."/>
            <person name="Lucas S.M."/>
            <person name="Grimwood J."/>
            <person name="Schmutz J."/>
            <person name="Cardol P."/>
            <person name="Cerutti H."/>
            <person name="Chanfreau G."/>
            <person name="Chen C.L."/>
            <person name="Cognat V."/>
            <person name="Croft M.T."/>
            <person name="Dent R."/>
            <person name="Dutcher S."/>
            <person name="Fernandez E."/>
            <person name="Fukuzawa H."/>
            <person name="Gonzalez-Ballester D."/>
            <person name="Gonzalez-Halphen D."/>
            <person name="Hallmann A."/>
            <person name="Hanikenne M."/>
            <person name="Hippler M."/>
            <person name="Inwood W."/>
            <person name="Jabbari K."/>
            <person name="Kalanon M."/>
            <person name="Kuras R."/>
            <person name="Lefebvre P.A."/>
            <person name="Lemaire S.D."/>
            <person name="Lobanov A.V."/>
            <person name="Lohr M."/>
            <person name="Manuell A."/>
            <person name="Meier I."/>
            <person name="Mets L."/>
            <person name="Mittag M."/>
            <person name="Mittelmeier T."/>
            <person name="Moroney J.V."/>
            <person name="Moseley J."/>
            <person name="Napoli C."/>
            <person name="Nedelcu A.M."/>
            <person name="Niyogi K."/>
            <person name="Novoselov S.V."/>
            <person name="Paulsen I.T."/>
            <person name="Pazour G."/>
            <person name="Purton S."/>
            <person name="Ral J.P."/>
            <person name="Riano-Pachon D.M."/>
            <person name="Riekhof W."/>
            <person name="Rymarquis L."/>
            <person name="Schroda M."/>
            <person name="Stern D."/>
            <person name="Umen J."/>
            <person name="Willows R."/>
            <person name="Wilson N."/>
            <person name="Zimmer S.L."/>
            <person name="Allmer J."/>
            <person name="Balk J."/>
            <person name="Bisova K."/>
            <person name="Chen C.J."/>
            <person name="Elias M."/>
            <person name="Gendler K."/>
            <person name="Hauser C."/>
            <person name="Lamb M.R."/>
            <person name="Ledford H."/>
            <person name="Long J.C."/>
            <person name="Minagawa J."/>
            <person name="Page M.D."/>
            <person name="Pan J."/>
            <person name="Pootakham W."/>
            <person name="Roje S."/>
            <person name="Rose A."/>
            <person name="Stahlberg E."/>
            <person name="Terauchi A.M."/>
            <person name="Yang P."/>
            <person name="Ball S."/>
            <person name="Bowler C."/>
            <person name="Dieckmann C.L."/>
            <person name="Gladyshev V.N."/>
            <person name="Green P."/>
            <person name="Jorgensen R."/>
            <person name="Mayfield S."/>
            <person name="Mueller-Roeber B."/>
            <person name="Rajamani S."/>
            <person name="Sayre R.T."/>
            <person name="Brokstein P."/>
            <person name="Dubchak I."/>
            <person name="Goodstein D."/>
            <person name="Hornick L."/>
            <person name="Huang Y.W."/>
            <person name="Jhaveri J."/>
            <person name="Luo Y."/>
            <person name="Martinez D."/>
            <person name="Ngau W.C."/>
            <person name="Otillar B."/>
            <person name="Poliakov A."/>
            <person name="Porter A."/>
            <person name="Szajkowski L."/>
            <person name="Werner G."/>
            <person name="Zhou K."/>
            <person name="Grigoriev I.V."/>
            <person name="Rokhsar D.S."/>
            <person name="Grossman A.R."/>
        </authorList>
    </citation>
    <scope>NUCLEOTIDE SEQUENCE [LARGE SCALE GENOMIC DNA]</scope>
    <source>
        <strain evidence="4">CC-503</strain>
    </source>
</reference>
<dbReference type="GeneID" id="5722597"/>